<reference evidence="1 2" key="1">
    <citation type="journal article" date="2011" name="J. Biotechnol.">
        <title>High-quality genome sequence of Pichia pastoris CBS7435.</title>
        <authorList>
            <person name="Kuberl A."/>
            <person name="Schneider J."/>
            <person name="Thallinger G.G."/>
            <person name="Anderl I."/>
            <person name="Wibberg D."/>
            <person name="Hajek T."/>
            <person name="Jaenicke S."/>
            <person name="Brinkrolf K."/>
            <person name="Goesmann A."/>
            <person name="Szczepanowski R."/>
            <person name="Puhler A."/>
            <person name="Schwab H."/>
            <person name="Glieder A."/>
            <person name="Pichler H."/>
        </authorList>
    </citation>
    <scope>NUCLEOTIDE SEQUENCE [LARGE SCALE GENOMIC DNA]</scope>
    <source>
        <strain evidence="2">ATCC 76273 / CBS 7435 / CECT 11047 / NRRL Y-11430 / Wegner 21-1</strain>
    </source>
</reference>
<keyword evidence="2" id="KW-1185">Reference proteome</keyword>
<protein>
    <submittedName>
        <fullName evidence="1">Uncharacterized protein</fullName>
    </submittedName>
</protein>
<name>F2QLD5_KOMPC</name>
<dbReference type="HOGENOM" id="CLU_1454922_0_0_1"/>
<reference key="2">
    <citation type="submission" date="2011-04" db="EMBL/GenBank/DDBJ databases">
        <title>High-quality genome sequence of Pichia pastoris CBS 7435.</title>
        <authorList>
            <person name="Kueberl A."/>
            <person name="Schneider J."/>
            <person name="Thallinger G.G."/>
            <person name="Anderl I."/>
            <person name="Wibberg D."/>
            <person name="Hajek T."/>
            <person name="Jaenicke S."/>
            <person name="Brinkrolf K."/>
            <person name="Goesmann A."/>
            <person name="Szczepanowski R."/>
            <person name="Puehler A."/>
            <person name="Schwab H."/>
            <person name="Glieder A."/>
            <person name="Pichler H."/>
        </authorList>
    </citation>
    <scope>NUCLEOTIDE SEQUENCE</scope>
    <source>
        <strain>CBS 7435</strain>
    </source>
</reference>
<proteinExistence type="predicted"/>
<evidence type="ECO:0000313" key="2">
    <source>
        <dbReference type="Proteomes" id="UP000006853"/>
    </source>
</evidence>
<dbReference type="Proteomes" id="UP000006853">
    <property type="component" value="Chromosome 1"/>
</dbReference>
<dbReference type="EMBL" id="FR839628">
    <property type="protein sequence ID" value="CCA37167.1"/>
    <property type="molecule type" value="Genomic_DNA"/>
</dbReference>
<sequence>MEETVISSDMKTNEVGLGRTQSKTFLLARPPDKIDDSGLVVSGFTTKHSLNMFTRSGGTMRQAGPVYQQVETSSDIAPGHHSGPTTEKTPCIAENPTSNSVVAGCISETFVTSQGTILFDMDNHRLELTSFTSNKKISSSIEEAILKSLSYVSGNRFCLRVHVHKRMVPVEEAGNQYPGRSELARK</sequence>
<gene>
    <name evidence="1" type="ordered locus">PP7435_Chr1-1037</name>
</gene>
<evidence type="ECO:0000313" key="1">
    <source>
        <dbReference type="EMBL" id="CCA37167.1"/>
    </source>
</evidence>
<reference evidence="1 2" key="3">
    <citation type="journal article" date="2016" name="FEMS Yeast Res.">
        <title>Curation of the genome annotation of Pichia pastoris (Komagataella phaffii) CBS7435 from gene level to protein function.</title>
        <authorList>
            <person name="Valli M."/>
            <person name="Tatto N.E."/>
            <person name="Peymann A."/>
            <person name="Gruber C."/>
            <person name="Landes N."/>
            <person name="Ekker H."/>
            <person name="Thallinger G.G."/>
            <person name="Mattanovich D."/>
            <person name="Gasser B."/>
            <person name="Graf A.B."/>
        </authorList>
    </citation>
    <scope>GENOME REANNOTATION</scope>
    <source>
        <strain evidence="1 2">ATCC 76273 / CBS 7435 / CECT 11047 / NRRL Y-11430 / Wegner 21-1</strain>
    </source>
</reference>
<accession>F2QLD5</accession>
<dbReference type="AlphaFoldDB" id="F2QLD5"/>
<organism evidence="1 2">
    <name type="scientific">Komagataella phaffii (strain ATCC 76273 / CBS 7435 / CECT 11047 / NRRL Y-11430 / Wegner 21-1)</name>
    <name type="common">Yeast</name>
    <name type="synonym">Pichia pastoris</name>
    <dbReference type="NCBI Taxonomy" id="981350"/>
    <lineage>
        <taxon>Eukaryota</taxon>
        <taxon>Fungi</taxon>
        <taxon>Dikarya</taxon>
        <taxon>Ascomycota</taxon>
        <taxon>Saccharomycotina</taxon>
        <taxon>Pichiomycetes</taxon>
        <taxon>Pichiales</taxon>
        <taxon>Pichiaceae</taxon>
        <taxon>Komagataella</taxon>
    </lineage>
</organism>